<evidence type="ECO:0000313" key="4">
    <source>
        <dbReference type="EMBL" id="CRK19886.1"/>
    </source>
</evidence>
<dbReference type="Pfam" id="PF13738">
    <property type="entry name" value="Pyr_redox_3"/>
    <property type="match status" value="1"/>
</dbReference>
<dbReference type="InterPro" id="IPR045247">
    <property type="entry name" value="Oye-like"/>
</dbReference>
<dbReference type="EMBL" id="CVQH01011112">
    <property type="protein sequence ID" value="CRK19886.1"/>
    <property type="molecule type" value="Genomic_DNA"/>
</dbReference>
<dbReference type="Pfam" id="PF13450">
    <property type="entry name" value="NAD_binding_8"/>
    <property type="match status" value="1"/>
</dbReference>
<evidence type="ECO:0000256" key="2">
    <source>
        <dbReference type="SAM" id="MobiDB-lite"/>
    </source>
</evidence>
<dbReference type="InterPro" id="IPR001155">
    <property type="entry name" value="OxRdtase_FMN_N"/>
</dbReference>
<dbReference type="GO" id="GO:0010181">
    <property type="term" value="F:FMN binding"/>
    <property type="evidence" value="ECO:0007669"/>
    <property type="project" value="InterPro"/>
</dbReference>
<dbReference type="PRINTS" id="PR00419">
    <property type="entry name" value="ADXRDTASE"/>
</dbReference>
<feature type="region of interest" description="Disordered" evidence="2">
    <location>
        <begin position="429"/>
        <end position="478"/>
    </location>
</feature>
<feature type="compositionally biased region" description="Polar residues" evidence="2">
    <location>
        <begin position="455"/>
        <end position="473"/>
    </location>
</feature>
<evidence type="ECO:0000313" key="5">
    <source>
        <dbReference type="Proteomes" id="UP000044602"/>
    </source>
</evidence>
<evidence type="ECO:0000256" key="1">
    <source>
        <dbReference type="ARBA" id="ARBA00022630"/>
    </source>
</evidence>
<sequence>MTASKDVVDLVAKANARGPTSGFTDVDDDAEELPTEFDLENAKLFKPLKVGDLTLQHRIVHAALGRSRSVNSAESPLAIKYFAQRTTPGALMISQSTGVSLEHKAWPWSAILETEEQRTAVANIVKVVHEKGGFWFQQLGHVGRCTSPGLVKLARDQIGLKTPPYYGYRPVSASAVAESGVNTHSGEPFGVPHALTVEEIQRIVADFKRAATLAASAGADGIELLAGNGFLLDQFLHDNINQRDDQYGGSIENRSRFVLEIVDAVSEVFGYQRVGVRLSPFSNFHETDGSQPLEQSLHLSRELAQRGVAYLHVAEGRVSRNLGIEENLERLVAKGIAPEDISLRPFRRLLAEVKPSKPEYTPTVLVGNGGYTAASGVLTVEEDLADAVSYGRRFISNPDLVQRLRLRRKLTPYDRSTFYTHGAEGYTSYRDSETLKEDTSPSNNQPVPKDVPASEATTEANNDESPLQGNAQTPKPRPKRVAVIGAGVSGLVTAAAFKRLGGFELKIFERKSVPGGVWVHDPVSTTVAQFPAAEPSQIDPPLPRPDIALPGDAPHSTRQRFLSSPIYDSLVANIPYSVMGGTTELTLPPPANPESEYLTAPEVSEFISKAATKHNYLIQYNTSVEDVRNLPQGGVRLLLRRENAGGTDTWYEEDFDHVVVATGHNSVPRVPEIPGLESWKGGLQHAVTWRSGEEFKDKRILVIGTSESAIDLVLQSLPHAKGDVHVSQRTPHPRYPTIFQRPGVKVVKTIDHFTEDEIHLVDGTVLRDIDHVVFATGYFYSFPFLANVRPPLGPGGHRVPGLYQHIFDIHNPNTIAFVGVVNASLTWLTWEKSAFLIALLWSGKIHLPSKEIQERWEQDRFEEKGERLFHILALPYERVLYFDEINELAAEYLSQEGADDTLLRGFPFELISDLIAGRPGKLAHYGILEDVGGTGVPGATAAISDSADVENRAGQTDTPTSVDSGVDIISDETKVLALEDKDIQPVHHQVQQAPAVISAA</sequence>
<dbReference type="GO" id="GO:0016491">
    <property type="term" value="F:oxidoreductase activity"/>
    <property type="evidence" value="ECO:0007669"/>
    <property type="project" value="InterPro"/>
</dbReference>
<feature type="domain" description="NADH:flavin oxidoreductase/NADH oxidase N-terminal" evidence="3">
    <location>
        <begin position="43"/>
        <end position="314"/>
    </location>
</feature>
<organism evidence="4 5">
    <name type="scientific">Verticillium longisporum</name>
    <name type="common">Verticillium dahliae var. longisporum</name>
    <dbReference type="NCBI Taxonomy" id="100787"/>
    <lineage>
        <taxon>Eukaryota</taxon>
        <taxon>Fungi</taxon>
        <taxon>Dikarya</taxon>
        <taxon>Ascomycota</taxon>
        <taxon>Pezizomycotina</taxon>
        <taxon>Sordariomycetes</taxon>
        <taxon>Hypocreomycetidae</taxon>
        <taxon>Glomerellales</taxon>
        <taxon>Plectosphaerellaceae</taxon>
        <taxon>Verticillium</taxon>
    </lineage>
</organism>
<keyword evidence="5" id="KW-1185">Reference proteome</keyword>
<reference evidence="5" key="1">
    <citation type="submission" date="2015-05" db="EMBL/GenBank/DDBJ databases">
        <authorList>
            <person name="Fogelqvist Johan"/>
        </authorList>
    </citation>
    <scope>NUCLEOTIDE SEQUENCE [LARGE SCALE GENOMIC DNA]</scope>
</reference>
<dbReference type="SUPFAM" id="SSF51905">
    <property type="entry name" value="FAD/NAD(P)-binding domain"/>
    <property type="match status" value="2"/>
</dbReference>
<dbReference type="Gene3D" id="3.50.50.60">
    <property type="entry name" value="FAD/NAD(P)-binding domain"/>
    <property type="match status" value="2"/>
</dbReference>
<gene>
    <name evidence="4" type="ORF">BN1708_000524</name>
</gene>
<dbReference type="SUPFAM" id="SSF51395">
    <property type="entry name" value="FMN-linked oxidoreductases"/>
    <property type="match status" value="1"/>
</dbReference>
<dbReference type="Proteomes" id="UP000044602">
    <property type="component" value="Unassembled WGS sequence"/>
</dbReference>
<dbReference type="PANTHER" id="PTHR22893">
    <property type="entry name" value="NADH OXIDOREDUCTASE-RELATED"/>
    <property type="match status" value="1"/>
</dbReference>
<dbReference type="InterPro" id="IPR036188">
    <property type="entry name" value="FAD/NAD-bd_sf"/>
</dbReference>
<protein>
    <recommendedName>
        <fullName evidence="3">NADH:flavin oxidoreductase/NADH oxidase N-terminal domain-containing protein</fullName>
    </recommendedName>
</protein>
<dbReference type="PANTHER" id="PTHR22893:SF91">
    <property type="entry name" value="NADPH DEHYDROGENASE 2-RELATED"/>
    <property type="match status" value="1"/>
</dbReference>
<dbReference type="AlphaFoldDB" id="A0A0G4LD21"/>
<dbReference type="Gene3D" id="3.20.20.70">
    <property type="entry name" value="Aldolase class I"/>
    <property type="match status" value="1"/>
</dbReference>
<dbReference type="Pfam" id="PF00724">
    <property type="entry name" value="Oxidored_FMN"/>
    <property type="match status" value="1"/>
</dbReference>
<accession>A0A0G4LD21</accession>
<dbReference type="STRING" id="100787.A0A0G4LD21"/>
<keyword evidence="1" id="KW-0285">Flavoprotein</keyword>
<feature type="compositionally biased region" description="Basic and acidic residues" evidence="2">
    <location>
        <begin position="430"/>
        <end position="439"/>
    </location>
</feature>
<proteinExistence type="predicted"/>
<dbReference type="InterPro" id="IPR013785">
    <property type="entry name" value="Aldolase_TIM"/>
</dbReference>
<evidence type="ECO:0000259" key="3">
    <source>
        <dbReference type="Pfam" id="PF00724"/>
    </source>
</evidence>
<name>A0A0G4LD21_VERLO</name>